<name>A0A914MY01_MELIC</name>
<feature type="transmembrane region" description="Helical" evidence="1">
    <location>
        <begin position="21"/>
        <end position="39"/>
    </location>
</feature>
<evidence type="ECO:0000313" key="2">
    <source>
        <dbReference type="Proteomes" id="UP000887563"/>
    </source>
</evidence>
<dbReference type="AlphaFoldDB" id="A0A914MY01"/>
<keyword evidence="2" id="KW-1185">Reference proteome</keyword>
<evidence type="ECO:0000313" key="3">
    <source>
        <dbReference type="WBParaSite" id="Minc3s02839g31759"/>
    </source>
</evidence>
<evidence type="ECO:0000256" key="1">
    <source>
        <dbReference type="SAM" id="Phobius"/>
    </source>
</evidence>
<proteinExistence type="predicted"/>
<keyword evidence="1" id="KW-0472">Membrane</keyword>
<organism evidence="2 3">
    <name type="scientific">Meloidogyne incognita</name>
    <name type="common">Southern root-knot nematode worm</name>
    <name type="synonym">Oxyuris incognita</name>
    <dbReference type="NCBI Taxonomy" id="6306"/>
    <lineage>
        <taxon>Eukaryota</taxon>
        <taxon>Metazoa</taxon>
        <taxon>Ecdysozoa</taxon>
        <taxon>Nematoda</taxon>
        <taxon>Chromadorea</taxon>
        <taxon>Rhabditida</taxon>
        <taxon>Tylenchina</taxon>
        <taxon>Tylenchomorpha</taxon>
        <taxon>Tylenchoidea</taxon>
        <taxon>Meloidogynidae</taxon>
        <taxon>Meloidogyninae</taxon>
        <taxon>Meloidogyne</taxon>
        <taxon>Meloidogyne incognita group</taxon>
    </lineage>
</organism>
<dbReference type="WBParaSite" id="Minc3s02839g31759">
    <property type="protein sequence ID" value="Minc3s02839g31759"/>
    <property type="gene ID" value="Minc3s02839g31759"/>
</dbReference>
<reference evidence="3" key="1">
    <citation type="submission" date="2022-11" db="UniProtKB">
        <authorList>
            <consortium name="WormBaseParasite"/>
        </authorList>
    </citation>
    <scope>IDENTIFICATION</scope>
</reference>
<keyword evidence="1" id="KW-0812">Transmembrane</keyword>
<feature type="transmembrane region" description="Helical" evidence="1">
    <location>
        <begin position="105"/>
        <end position="127"/>
    </location>
</feature>
<accession>A0A914MY01</accession>
<sequence length="129" mass="14116">MKSSLFLFNGSNKQQQTFSNKTIIMFAVVIVVILLGNIGKSHGEDPVAVQLNQSLVPTNTNDTAFPIDNSTAPDNNNDNNNNSLPEIITDPGIKIIYKRSDDGPFWAVVIIICAILYICYSVCCFACSK</sequence>
<keyword evidence="1" id="KW-1133">Transmembrane helix</keyword>
<protein>
    <submittedName>
        <fullName evidence="3">Candidate secreted effector</fullName>
    </submittedName>
</protein>
<dbReference type="Proteomes" id="UP000887563">
    <property type="component" value="Unplaced"/>
</dbReference>